<dbReference type="PANTHER" id="PTHR31972">
    <property type="entry name" value="EXPRESSED PROTEIN"/>
    <property type="match status" value="1"/>
</dbReference>
<comment type="caution">
    <text evidence="1">The sequence shown here is derived from an EMBL/GenBank/DDBJ whole genome shotgun (WGS) entry which is preliminary data.</text>
</comment>
<evidence type="ECO:0000313" key="1">
    <source>
        <dbReference type="EMBL" id="KAK9684800.1"/>
    </source>
</evidence>
<reference evidence="1" key="1">
    <citation type="submission" date="2024-03" db="EMBL/GenBank/DDBJ databases">
        <title>WGS assembly of Saponaria officinalis var. Norfolk2.</title>
        <authorList>
            <person name="Jenkins J."/>
            <person name="Shu S."/>
            <person name="Grimwood J."/>
            <person name="Barry K."/>
            <person name="Goodstein D."/>
            <person name="Schmutz J."/>
            <person name="Leebens-Mack J."/>
            <person name="Osbourn A."/>
        </authorList>
    </citation>
    <scope>NUCLEOTIDE SEQUENCE [LARGE SCALE GENOMIC DNA]</scope>
    <source>
        <strain evidence="1">JIC</strain>
    </source>
</reference>
<sequence length="338" mass="38394">MIADPISIPACFSLGDRSLDDPTTTSVTRSGQHVIMSTYKTNLHNQTRFITITWCRNLLLLQHGLSVSISNLSGHESGSPEYTCKVEMKPWYFWRKHGSKRFVIDNDEKIMDVFWDFRSAKFNNGETEPSSDYYIAVLHENEIVLLVGDLRNEACKKTGSRPGLFYPTLVYKKEHVFGKRRFVFSKVKFHENDKFHDIVISCNNNNNINNKINKNNNNNGSGHEMEVRVNGQIVINVKHLEWKFRGNECIHVNKLRVEVYWDVHDWLFSNGLRNALFIFKPIIPPSMLPSSSSLSLSLSLSSPASSSSTGSSGSIAADGLTENGSSEFCLFLYAWKVE</sequence>
<dbReference type="Proteomes" id="UP001443914">
    <property type="component" value="Unassembled WGS sequence"/>
</dbReference>
<evidence type="ECO:0000313" key="2">
    <source>
        <dbReference type="Proteomes" id="UP001443914"/>
    </source>
</evidence>
<proteinExistence type="predicted"/>
<dbReference type="AlphaFoldDB" id="A0AAW1I6I7"/>
<dbReference type="InterPro" id="IPR008586">
    <property type="entry name" value="DUF868_pln"/>
</dbReference>
<dbReference type="PANTHER" id="PTHR31972:SF12">
    <property type="entry name" value="OS01G0909400 PROTEIN"/>
    <property type="match status" value="1"/>
</dbReference>
<dbReference type="Pfam" id="PF05910">
    <property type="entry name" value="DUF868"/>
    <property type="match status" value="1"/>
</dbReference>
<organism evidence="1 2">
    <name type="scientific">Saponaria officinalis</name>
    <name type="common">Common soapwort</name>
    <name type="synonym">Lychnis saponaria</name>
    <dbReference type="NCBI Taxonomy" id="3572"/>
    <lineage>
        <taxon>Eukaryota</taxon>
        <taxon>Viridiplantae</taxon>
        <taxon>Streptophyta</taxon>
        <taxon>Embryophyta</taxon>
        <taxon>Tracheophyta</taxon>
        <taxon>Spermatophyta</taxon>
        <taxon>Magnoliopsida</taxon>
        <taxon>eudicotyledons</taxon>
        <taxon>Gunneridae</taxon>
        <taxon>Pentapetalae</taxon>
        <taxon>Caryophyllales</taxon>
        <taxon>Caryophyllaceae</taxon>
        <taxon>Caryophylleae</taxon>
        <taxon>Saponaria</taxon>
    </lineage>
</organism>
<gene>
    <name evidence="1" type="ORF">RND81_10G233400</name>
</gene>
<protein>
    <submittedName>
        <fullName evidence="1">Uncharacterized protein</fullName>
    </submittedName>
</protein>
<dbReference type="EMBL" id="JBDFQZ010000010">
    <property type="protein sequence ID" value="KAK9684800.1"/>
    <property type="molecule type" value="Genomic_DNA"/>
</dbReference>
<keyword evidence="2" id="KW-1185">Reference proteome</keyword>
<name>A0AAW1I6I7_SAPOF</name>
<accession>A0AAW1I6I7</accession>